<dbReference type="Proteomes" id="UP001306508">
    <property type="component" value="Unassembled WGS sequence"/>
</dbReference>
<feature type="compositionally biased region" description="Polar residues" evidence="1">
    <location>
        <begin position="596"/>
        <end position="626"/>
    </location>
</feature>
<organism evidence="2 3">
    <name type="scientific">Arxiozyma heterogenica</name>
    <dbReference type="NCBI Taxonomy" id="278026"/>
    <lineage>
        <taxon>Eukaryota</taxon>
        <taxon>Fungi</taxon>
        <taxon>Dikarya</taxon>
        <taxon>Ascomycota</taxon>
        <taxon>Saccharomycotina</taxon>
        <taxon>Saccharomycetes</taxon>
        <taxon>Saccharomycetales</taxon>
        <taxon>Saccharomycetaceae</taxon>
        <taxon>Arxiozyma</taxon>
    </lineage>
</organism>
<evidence type="ECO:0000313" key="3">
    <source>
        <dbReference type="Proteomes" id="UP001306508"/>
    </source>
</evidence>
<feature type="region of interest" description="Disordered" evidence="1">
    <location>
        <begin position="596"/>
        <end position="638"/>
    </location>
</feature>
<dbReference type="EMBL" id="JAWIZZ010000047">
    <property type="protein sequence ID" value="KAK5779046.1"/>
    <property type="molecule type" value="Genomic_DNA"/>
</dbReference>
<dbReference type="AlphaFoldDB" id="A0AAN7W1C9"/>
<proteinExistence type="predicted"/>
<accession>A0AAN7W1C9</accession>
<name>A0AAN7W1C9_9SACH</name>
<sequence length="771" mass="82392">MSSGESREITDNSDLLDKTSKKMSATLALISGSSYSFNGNIDVKGSLDIIGDSTNGLTSLQFGSTTTITNSGNINIENIKSAGSASDFVIAPASINNSGTFTVSQLNATATVPGTNFTLAPTGSFINTGTIDFDTADKGGTTNGFLYLGTMTNNGIINSGGLSALLADQRGYQRSKYDMKGIVFNNPIEGEGEVTGNIGAVIFLNTEVIGEQTFNVHNDMYIINPKVVPGSFKVVSFIGSEFVFLNIDFNKWYAEDLGTIPYYLQTNFAVDGHRYWFNSSCTNDYAEYAQGNIIVTPSDPLCQFYGTDIYMMDIIGSQCLWLSEPVTKTTIVTTIDSITEATTLSTLVTSTINQYFITVSEKIYQVAVPPLSTTYTTTTAGVSAPTTSTYTTTVVDSNGSSSPEVVVVVITPSPSTTYTTTTADVSAPTTTTVTECNGSSSPEVVVVIIPSPSGPTIYTTITGAVTAPTTSTYTTVITDSNGSSSTEVMVVIITQSPFSSFMTSPISVPSPLYGNSTISGEKIESTLSGTLVVLTTVVNGVTMTTTYCPEPSATSETSMTAIIGHSSIESVYSKNQQEETNSLSAASNATPVISVTSTTPGPAFTNGKNHPTSRNSRTSTTVIGNNESRRSETSMPSMVPQVSQYIPEKLSSSSTAVTIPHGGIPSLVSYEDKGGTMYVKWSVAHCISLLLFLRSIHITVYAWTNQDILNYREYIHDNPLCTWVITKEDIYKQNTSIFMVWLLYCYDDNTKPSARVVESGGGYKNVEVEHL</sequence>
<evidence type="ECO:0008006" key="4">
    <source>
        <dbReference type="Google" id="ProtNLM"/>
    </source>
</evidence>
<gene>
    <name evidence="2" type="ORF">RI543_002930</name>
</gene>
<keyword evidence="3" id="KW-1185">Reference proteome</keyword>
<evidence type="ECO:0000313" key="2">
    <source>
        <dbReference type="EMBL" id="KAK5779046.1"/>
    </source>
</evidence>
<evidence type="ECO:0000256" key="1">
    <source>
        <dbReference type="SAM" id="MobiDB-lite"/>
    </source>
</evidence>
<protein>
    <recommendedName>
        <fullName evidence="4">Hyphally-regulated cell wall protein N-terminal domain-containing protein</fullName>
    </recommendedName>
</protein>
<comment type="caution">
    <text evidence="2">The sequence shown here is derived from an EMBL/GenBank/DDBJ whole genome shotgun (WGS) entry which is preliminary data.</text>
</comment>
<reference evidence="3" key="1">
    <citation type="submission" date="2023-07" db="EMBL/GenBank/DDBJ databases">
        <title>A draft genome of Kazachstania heterogenica Y-27499.</title>
        <authorList>
            <person name="Donic C."/>
            <person name="Kralova J.S."/>
            <person name="Fidel L."/>
            <person name="Ben-Dor S."/>
            <person name="Jung S."/>
        </authorList>
    </citation>
    <scope>NUCLEOTIDE SEQUENCE [LARGE SCALE GENOMIC DNA]</scope>
    <source>
        <strain evidence="3">Y27499</strain>
    </source>
</reference>